<reference evidence="9 13" key="1">
    <citation type="submission" date="2016-10" db="EMBL/GenBank/DDBJ databases">
        <authorList>
            <person name="de Groot N.N."/>
        </authorList>
    </citation>
    <scope>NUCLEOTIDE SEQUENCE [LARGE SCALE GENOMIC DNA]</scope>
    <source>
        <strain evidence="9 13">DSM 3217</strain>
    </source>
</reference>
<dbReference type="InterPro" id="IPR010998">
    <property type="entry name" value="Integrase_recombinase_N"/>
</dbReference>
<keyword evidence="5" id="KW-0233">DNA recombination</keyword>
<dbReference type="InterPro" id="IPR004107">
    <property type="entry name" value="Integrase_SAM-like_N"/>
</dbReference>
<dbReference type="PROSITE" id="PS51900">
    <property type="entry name" value="CB"/>
    <property type="match status" value="1"/>
</dbReference>
<protein>
    <submittedName>
        <fullName evidence="9">Site-specific recombinase XerD</fullName>
    </submittedName>
</protein>
<evidence type="ECO:0000256" key="4">
    <source>
        <dbReference type="ARBA" id="ARBA00023125"/>
    </source>
</evidence>
<dbReference type="Pfam" id="PF13495">
    <property type="entry name" value="Phage_int_SAM_4"/>
    <property type="match status" value="1"/>
</dbReference>
<dbReference type="PROSITE" id="PS51898">
    <property type="entry name" value="TYR_RECOMBINASE"/>
    <property type="match status" value="1"/>
</dbReference>
<evidence type="ECO:0000313" key="10">
    <source>
        <dbReference type="EMBL" id="SDB33039.1"/>
    </source>
</evidence>
<feature type="domain" description="Tyr recombinase" evidence="7">
    <location>
        <begin position="98"/>
        <end position="272"/>
    </location>
</feature>
<proteinExistence type="inferred from homology"/>
<keyword evidence="3" id="KW-0229">DNA integration</keyword>
<evidence type="ECO:0000313" key="13">
    <source>
        <dbReference type="Proteomes" id="UP000199228"/>
    </source>
</evidence>
<evidence type="ECO:0000313" key="12">
    <source>
        <dbReference type="EMBL" id="SDB35322.1"/>
    </source>
</evidence>
<evidence type="ECO:0000313" key="9">
    <source>
        <dbReference type="EMBL" id="SDB28515.1"/>
    </source>
</evidence>
<dbReference type="GO" id="GO:0003677">
    <property type="term" value="F:DNA binding"/>
    <property type="evidence" value="ECO:0007669"/>
    <property type="project" value="UniProtKB-UniRule"/>
</dbReference>
<dbReference type="InterPro" id="IPR050090">
    <property type="entry name" value="Tyrosine_recombinase_XerCD"/>
</dbReference>
<dbReference type="Gene3D" id="1.10.443.10">
    <property type="entry name" value="Intergrase catalytic core"/>
    <property type="match status" value="1"/>
</dbReference>
<dbReference type="EMBL" id="FMXR01000020">
    <property type="protein sequence ID" value="SDB33039.1"/>
    <property type="molecule type" value="Genomic_DNA"/>
</dbReference>
<comment type="function">
    <text evidence="1">Site-specific tyrosine recombinase, which acts by catalyzing the cutting and rejoining of the recombining DNA molecules.</text>
</comment>
<dbReference type="GO" id="GO:0006310">
    <property type="term" value="P:DNA recombination"/>
    <property type="evidence" value="ECO:0007669"/>
    <property type="project" value="UniProtKB-KW"/>
</dbReference>
<dbReference type="Proteomes" id="UP000199228">
    <property type="component" value="Unassembled WGS sequence"/>
</dbReference>
<dbReference type="EMBL" id="FMXR01000025">
    <property type="protein sequence ID" value="SDB35322.1"/>
    <property type="molecule type" value="Genomic_DNA"/>
</dbReference>
<keyword evidence="4 6" id="KW-0238">DNA-binding</keyword>
<dbReference type="PANTHER" id="PTHR30349">
    <property type="entry name" value="PHAGE INTEGRASE-RELATED"/>
    <property type="match status" value="1"/>
</dbReference>
<dbReference type="InterPro" id="IPR002104">
    <property type="entry name" value="Integrase_catalytic"/>
</dbReference>
<dbReference type="EMBL" id="FMXR01000016">
    <property type="protein sequence ID" value="SDB28515.1"/>
    <property type="molecule type" value="Genomic_DNA"/>
</dbReference>
<evidence type="ECO:0000256" key="3">
    <source>
        <dbReference type="ARBA" id="ARBA00022908"/>
    </source>
</evidence>
<organism evidence="9 13">
    <name type="scientific">Eubacterium oxidoreducens</name>
    <dbReference type="NCBI Taxonomy" id="1732"/>
    <lineage>
        <taxon>Bacteria</taxon>
        <taxon>Bacillati</taxon>
        <taxon>Bacillota</taxon>
        <taxon>Clostridia</taxon>
        <taxon>Eubacteriales</taxon>
        <taxon>Eubacteriaceae</taxon>
        <taxon>Eubacterium</taxon>
    </lineage>
</organism>
<keyword evidence="13" id="KW-1185">Reference proteome</keyword>
<dbReference type="GO" id="GO:0015074">
    <property type="term" value="P:DNA integration"/>
    <property type="evidence" value="ECO:0007669"/>
    <property type="project" value="UniProtKB-KW"/>
</dbReference>
<dbReference type="InterPro" id="IPR044068">
    <property type="entry name" value="CB"/>
</dbReference>
<sequence>MYDEYLKKLDEAGKIRNLKERSISCYHNYVAYFLNYVGKDPKELTCQDVRDFLLRKKDEGLKATTLNLYNSSIRFFYKFVLGILWDEILVPRMIKDQPLPVVLTLDEVNLFLDNVEDIKYKAMFATMYSSGMRVSEVIHLHYDDISRSNMQIHVRNTKNRMDRYTILSKKNLDILTRYWFERNRPTGILFPNRFTGEYLTVSTLEQVMRRAIKESGITAKATPHSLRHSFATHLMEQGVDQKYIQTLLGHRDPKSTEVYLHRSNKTIMGIQSPFDREDLKNE</sequence>
<comment type="similarity">
    <text evidence="2">Belongs to the 'phage' integrase family.</text>
</comment>
<dbReference type="Gene3D" id="1.10.150.130">
    <property type="match status" value="1"/>
</dbReference>
<dbReference type="OrthoDB" id="9801717at2"/>
<gene>
    <name evidence="9" type="ORF">SAMN02910417_02120</name>
    <name evidence="10" type="ORF">SAMN02910417_02459</name>
    <name evidence="11" type="ORF">SAMN02910417_02537</name>
    <name evidence="12" type="ORF">SAMN02910417_02606</name>
</gene>
<evidence type="ECO:0000256" key="1">
    <source>
        <dbReference type="ARBA" id="ARBA00003283"/>
    </source>
</evidence>
<evidence type="ECO:0000256" key="5">
    <source>
        <dbReference type="ARBA" id="ARBA00023172"/>
    </source>
</evidence>
<evidence type="ECO:0000259" key="7">
    <source>
        <dbReference type="PROSITE" id="PS51898"/>
    </source>
</evidence>
<feature type="domain" description="Core-binding (CB)" evidence="8">
    <location>
        <begin position="1"/>
        <end position="81"/>
    </location>
</feature>
<evidence type="ECO:0000313" key="11">
    <source>
        <dbReference type="EMBL" id="SDB34239.1"/>
    </source>
</evidence>
<dbReference type="EMBL" id="FMXR01000022">
    <property type="protein sequence ID" value="SDB34239.1"/>
    <property type="molecule type" value="Genomic_DNA"/>
</dbReference>
<dbReference type="SUPFAM" id="SSF56349">
    <property type="entry name" value="DNA breaking-rejoining enzymes"/>
    <property type="match status" value="1"/>
</dbReference>
<dbReference type="STRING" id="1732.SAMN02910417_02120"/>
<name>A0A1G6C6J5_EUBOX</name>
<dbReference type="RefSeq" id="WP_090174333.1">
    <property type="nucleotide sequence ID" value="NZ_FMXR01000016.1"/>
</dbReference>
<evidence type="ECO:0000259" key="8">
    <source>
        <dbReference type="PROSITE" id="PS51900"/>
    </source>
</evidence>
<evidence type="ECO:0000256" key="6">
    <source>
        <dbReference type="PROSITE-ProRule" id="PRU01248"/>
    </source>
</evidence>
<accession>A0A1G6C6J5</accession>
<dbReference type="PANTHER" id="PTHR30349:SF64">
    <property type="entry name" value="PROPHAGE INTEGRASE INTD-RELATED"/>
    <property type="match status" value="1"/>
</dbReference>
<evidence type="ECO:0000256" key="2">
    <source>
        <dbReference type="ARBA" id="ARBA00008857"/>
    </source>
</evidence>
<dbReference type="InterPro" id="IPR013762">
    <property type="entry name" value="Integrase-like_cat_sf"/>
</dbReference>
<dbReference type="Pfam" id="PF00589">
    <property type="entry name" value="Phage_integrase"/>
    <property type="match status" value="1"/>
</dbReference>
<dbReference type="AlphaFoldDB" id="A0A1G6C6J5"/>
<dbReference type="InterPro" id="IPR011010">
    <property type="entry name" value="DNA_brk_join_enz"/>
</dbReference>